<dbReference type="Proteomes" id="UP000077315">
    <property type="component" value="Unassembled WGS sequence"/>
</dbReference>
<reference evidence="2" key="1">
    <citation type="submission" date="2015-06" db="EMBL/GenBank/DDBJ databases">
        <title>Expansion of signal transduction pathways in fungi by whole-genome duplication.</title>
        <authorList>
            <consortium name="DOE Joint Genome Institute"/>
            <person name="Corrochano L.M."/>
            <person name="Kuo A."/>
            <person name="Marcet-Houben M."/>
            <person name="Polaino S."/>
            <person name="Salamov A."/>
            <person name="Villalobos J.M."/>
            <person name="Alvarez M.I."/>
            <person name="Avalos J."/>
            <person name="Benito E.P."/>
            <person name="Benoit I."/>
            <person name="Burger G."/>
            <person name="Camino L.P."/>
            <person name="Canovas D."/>
            <person name="Cerda-Olmedo E."/>
            <person name="Cheng J.-F."/>
            <person name="Dominguez A."/>
            <person name="Elias M."/>
            <person name="Eslava A.P."/>
            <person name="Glaser F."/>
            <person name="Grimwood J."/>
            <person name="Gutierrez G."/>
            <person name="Heitman J."/>
            <person name="Henrissat B."/>
            <person name="Iturriaga E.A."/>
            <person name="Lang B.F."/>
            <person name="Lavin J.L."/>
            <person name="Lee S."/>
            <person name="Li W."/>
            <person name="Lindquist E."/>
            <person name="Lopez-Garcia S."/>
            <person name="Luque E.M."/>
            <person name="Marcos A.T."/>
            <person name="Martin J."/>
            <person name="McCluskey K."/>
            <person name="Medina H.R."/>
            <person name="Miralles-Duran A."/>
            <person name="Miyazaki A."/>
            <person name="Munoz-Torres E."/>
            <person name="Oguiza J.A."/>
            <person name="Ohm R."/>
            <person name="Olmedo M."/>
            <person name="Orejas M."/>
            <person name="Ortiz-Castellanos L."/>
            <person name="Pisabarro A.G."/>
            <person name="Rodriguez-Romero J."/>
            <person name="Ruiz-Herrera J."/>
            <person name="Ruiz-Vazquez R."/>
            <person name="Sanz C."/>
            <person name="Schackwitz W."/>
            <person name="Schmutz J."/>
            <person name="Shahriari M."/>
            <person name="Shelest E."/>
            <person name="Silva-Franco F."/>
            <person name="Soanes D."/>
            <person name="Syed K."/>
            <person name="Tagua V.G."/>
            <person name="Talbot N.J."/>
            <person name="Thon M."/>
            <person name="De vries R.P."/>
            <person name="Wiebenga A."/>
            <person name="Yadav J.S."/>
            <person name="Braun E.L."/>
            <person name="Baker S."/>
            <person name="Garre V."/>
            <person name="Horwitz B."/>
            <person name="Torres-Martinez S."/>
            <person name="Idnurm A."/>
            <person name="Herrera-Estrella A."/>
            <person name="Gabaldon T."/>
            <person name="Grigoriev I.V."/>
        </authorList>
    </citation>
    <scope>NUCLEOTIDE SEQUENCE [LARGE SCALE GENOMIC DNA]</scope>
    <source>
        <strain evidence="2">NRRL 1555(-)</strain>
    </source>
</reference>
<evidence type="ECO:0000313" key="2">
    <source>
        <dbReference type="Proteomes" id="UP000077315"/>
    </source>
</evidence>
<dbReference type="RefSeq" id="XP_018292167.1">
    <property type="nucleotide sequence ID" value="XM_018431246.1"/>
</dbReference>
<dbReference type="STRING" id="763407.A0A162PLZ5"/>
<dbReference type="VEuPathDB" id="FungiDB:PHYBLDRAFT_144584"/>
<accession>A0A162PLZ5</accession>
<dbReference type="PANTHER" id="PTHR35871">
    <property type="entry name" value="EXPRESSED PROTEIN"/>
    <property type="match status" value="1"/>
</dbReference>
<dbReference type="OrthoDB" id="10044727at2759"/>
<dbReference type="PANTHER" id="PTHR35871:SF1">
    <property type="entry name" value="CXC1-LIKE CYSTEINE CLUSTER ASSOCIATED WITH KDZ TRANSPOSASES DOMAIN-CONTAINING PROTEIN"/>
    <property type="match status" value="1"/>
</dbReference>
<name>A0A162PLZ5_PHYB8</name>
<sequence length="708" mass="81754">MGRKNARSILTSKMARREGGKFCAKSQIITIDTEKEAGEKEPVEDQPVEEYDWELLDLDTDTMIAAYYNSFLTWRPDAGKNLRGLYRGDSRSSIMRNKRKMKEELEANKDKKVRTFADFGFSVPVAPVSPVTEALTVYKQSKDEELEEILEAYEKISEMIKPPVSSDSELGKFALFEVSKHIAVKEYFRRLLNNCKKIEASEKAAEIFWTTPSKYRGEAVRGWAKEFLQFGKISEHQQGKHAKRSSIVDDEDLKKKAIVWLRAQKAERRTVVDLKKYLDEMLFPSCLGVKGNVAISTAWKCMRAWGYVHRKNNQEVYYDGHERQDVVQYRHAWATRMMGYKQCMSDFTGEDEEIEVTPLLLENQKKLVMVTHDESTFYAHDGKVDMWLEEGESHIRKKGQGRSLMVSEFQCACHGTMRVKGWVSRRIFNVGAAYDGYWTSEDMLDQLKNHAIPLFESLHEGCTGVFIFDQSSNHKAYATDALVATRMVLNPKVVSENDKFIFKDTTFLRDGRIIPQSFYETVFEAGRKGKGPVEKRQFVGVQRILQERGLWMELDPSNLSRRWRMDCNGEEAENHCCCARHLLASQPDFSGKKTAIQEVVEEAGHIFELYPKFHCECNWIERYWGAAKRVARLNCDYSFKSLEKNLPSFLDSASPVAGSPSMIRRFYKKTWRYIEAYSKFLDAKDADAEVKKFTSRISKSHRSIGIHD</sequence>
<evidence type="ECO:0000313" key="1">
    <source>
        <dbReference type="EMBL" id="OAD74127.1"/>
    </source>
</evidence>
<dbReference type="InterPro" id="IPR036397">
    <property type="entry name" value="RNaseH_sf"/>
</dbReference>
<keyword evidence="2" id="KW-1185">Reference proteome</keyword>
<dbReference type="EMBL" id="KV440979">
    <property type="protein sequence ID" value="OAD74127.1"/>
    <property type="molecule type" value="Genomic_DNA"/>
</dbReference>
<gene>
    <name evidence="1" type="ORF">PHYBLDRAFT_144584</name>
</gene>
<dbReference type="GO" id="GO:0003676">
    <property type="term" value="F:nucleic acid binding"/>
    <property type="evidence" value="ECO:0007669"/>
    <property type="project" value="InterPro"/>
</dbReference>
<dbReference type="GeneID" id="28992152"/>
<protein>
    <submittedName>
        <fullName evidence="1">Uncharacterized protein</fullName>
    </submittedName>
</protein>
<organism evidence="1 2">
    <name type="scientific">Phycomyces blakesleeanus (strain ATCC 8743b / DSM 1359 / FGSC 10004 / NBRC 33097 / NRRL 1555)</name>
    <dbReference type="NCBI Taxonomy" id="763407"/>
    <lineage>
        <taxon>Eukaryota</taxon>
        <taxon>Fungi</taxon>
        <taxon>Fungi incertae sedis</taxon>
        <taxon>Mucoromycota</taxon>
        <taxon>Mucoromycotina</taxon>
        <taxon>Mucoromycetes</taxon>
        <taxon>Mucorales</taxon>
        <taxon>Phycomycetaceae</taxon>
        <taxon>Phycomyces</taxon>
    </lineage>
</organism>
<dbReference type="Gene3D" id="3.30.420.10">
    <property type="entry name" value="Ribonuclease H-like superfamily/Ribonuclease H"/>
    <property type="match status" value="1"/>
</dbReference>
<dbReference type="InParanoid" id="A0A162PLZ5"/>
<proteinExistence type="predicted"/>
<dbReference type="AlphaFoldDB" id="A0A162PLZ5"/>